<evidence type="ECO:0000313" key="2">
    <source>
        <dbReference type="Proteomes" id="UP000664032"/>
    </source>
</evidence>
<comment type="caution">
    <text evidence="1">The sequence shown here is derived from an EMBL/GenBank/DDBJ whole genome shotgun (WGS) entry which is preliminary data.</text>
</comment>
<reference evidence="1" key="1">
    <citation type="submission" date="2021-10" db="EMBL/GenBank/DDBJ databases">
        <title>Psilocybe cubensis genome.</title>
        <authorList>
            <person name="Mckernan K.J."/>
            <person name="Crawford S."/>
            <person name="Trippe A."/>
            <person name="Kane L.T."/>
            <person name="Mclaughlin S."/>
        </authorList>
    </citation>
    <scope>NUCLEOTIDE SEQUENCE</scope>
    <source>
        <strain evidence="1">MGC-MH-2018</strain>
    </source>
</reference>
<sequence length="63" mass="7158">MPVPMPGQTLAMQTFLDKERERPKIALPQKTVDQFVCEPAKSTNFGESRKEKRNEVLVSPLQS</sequence>
<protein>
    <submittedName>
        <fullName evidence="1">Uncharacterized protein</fullName>
    </submittedName>
</protein>
<dbReference type="Proteomes" id="UP000664032">
    <property type="component" value="Unassembled WGS sequence"/>
</dbReference>
<keyword evidence="2" id="KW-1185">Reference proteome</keyword>
<organism evidence="1 2">
    <name type="scientific">Psilocybe cubensis</name>
    <name type="common">Psychedelic mushroom</name>
    <name type="synonym">Stropharia cubensis</name>
    <dbReference type="NCBI Taxonomy" id="181762"/>
    <lineage>
        <taxon>Eukaryota</taxon>
        <taxon>Fungi</taxon>
        <taxon>Dikarya</taxon>
        <taxon>Basidiomycota</taxon>
        <taxon>Agaricomycotina</taxon>
        <taxon>Agaricomycetes</taxon>
        <taxon>Agaricomycetidae</taxon>
        <taxon>Agaricales</taxon>
        <taxon>Agaricineae</taxon>
        <taxon>Strophariaceae</taxon>
        <taxon>Psilocybe</taxon>
    </lineage>
</organism>
<evidence type="ECO:0000313" key="1">
    <source>
        <dbReference type="EMBL" id="KAH9479622.1"/>
    </source>
</evidence>
<name>A0ACB8GW84_PSICU</name>
<dbReference type="EMBL" id="JAFIQS020000007">
    <property type="protein sequence ID" value="KAH9479622.1"/>
    <property type="molecule type" value="Genomic_DNA"/>
</dbReference>
<gene>
    <name evidence="1" type="ORF">JR316_0008217</name>
</gene>
<accession>A0ACB8GW84</accession>
<proteinExistence type="predicted"/>